<dbReference type="PANTHER" id="PTHR11614">
    <property type="entry name" value="PHOSPHOLIPASE-RELATED"/>
    <property type="match status" value="1"/>
</dbReference>
<protein>
    <submittedName>
        <fullName evidence="3">Lysophospholipase</fullName>
    </submittedName>
</protein>
<feature type="signal peptide" evidence="1">
    <location>
        <begin position="1"/>
        <end position="38"/>
    </location>
</feature>
<dbReference type="EMBL" id="VUMG01000002">
    <property type="protein sequence ID" value="MSS45742.1"/>
    <property type="molecule type" value="Genomic_DNA"/>
</dbReference>
<keyword evidence="1" id="KW-0732">Signal</keyword>
<dbReference type="SUPFAM" id="SSF53474">
    <property type="entry name" value="alpha/beta-Hydrolases"/>
    <property type="match status" value="1"/>
</dbReference>
<organism evidence="3 4">
    <name type="scientific">Cutibacterium porci</name>
    <dbReference type="NCBI Taxonomy" id="2605781"/>
    <lineage>
        <taxon>Bacteria</taxon>
        <taxon>Bacillati</taxon>
        <taxon>Actinomycetota</taxon>
        <taxon>Actinomycetes</taxon>
        <taxon>Propionibacteriales</taxon>
        <taxon>Propionibacteriaceae</taxon>
        <taxon>Cutibacterium</taxon>
    </lineage>
</organism>
<dbReference type="Proteomes" id="UP000466104">
    <property type="component" value="Unassembled WGS sequence"/>
</dbReference>
<name>A0A7K0J731_9ACTN</name>
<keyword evidence="4" id="KW-1185">Reference proteome</keyword>
<proteinExistence type="predicted"/>
<evidence type="ECO:0000313" key="3">
    <source>
        <dbReference type="EMBL" id="MSS45742.1"/>
    </source>
</evidence>
<evidence type="ECO:0000259" key="2">
    <source>
        <dbReference type="Pfam" id="PF12146"/>
    </source>
</evidence>
<accession>A0A7K0J731</accession>
<comment type="caution">
    <text evidence="3">The sequence shown here is derived from an EMBL/GenBank/DDBJ whole genome shotgun (WGS) entry which is preliminary data.</text>
</comment>
<reference evidence="3 4" key="1">
    <citation type="submission" date="2019-08" db="EMBL/GenBank/DDBJ databases">
        <title>In-depth cultivation of the pig gut microbiome towards novel bacterial diversity and tailored functional studies.</title>
        <authorList>
            <person name="Wylensek D."/>
            <person name="Hitch T.C.A."/>
            <person name="Clavel T."/>
        </authorList>
    </citation>
    <scope>NUCLEOTIDE SEQUENCE [LARGE SCALE GENOMIC DNA]</scope>
    <source>
        <strain evidence="3 4">WCA-380-WT-3A</strain>
    </source>
</reference>
<feature type="chain" id="PRO_5029643187" evidence="1">
    <location>
        <begin position="39"/>
        <end position="390"/>
    </location>
</feature>
<dbReference type="AlphaFoldDB" id="A0A7K0J731"/>
<dbReference type="InterPro" id="IPR022742">
    <property type="entry name" value="Hydrolase_4"/>
</dbReference>
<feature type="domain" description="Serine aminopeptidase S33" evidence="2">
    <location>
        <begin position="80"/>
        <end position="372"/>
    </location>
</feature>
<evidence type="ECO:0000256" key="1">
    <source>
        <dbReference type="SAM" id="SignalP"/>
    </source>
</evidence>
<dbReference type="Pfam" id="PF12146">
    <property type="entry name" value="Hydrolase_4"/>
    <property type="match status" value="1"/>
</dbReference>
<dbReference type="InterPro" id="IPR029058">
    <property type="entry name" value="AB_hydrolase_fold"/>
</dbReference>
<evidence type="ECO:0000313" key="4">
    <source>
        <dbReference type="Proteomes" id="UP000466104"/>
    </source>
</evidence>
<dbReference type="Gene3D" id="3.40.50.1820">
    <property type="entry name" value="alpha/beta hydrolase"/>
    <property type="match status" value="1"/>
</dbReference>
<gene>
    <name evidence="3" type="ORF">FYJ43_06740</name>
</gene>
<dbReference type="InterPro" id="IPR051044">
    <property type="entry name" value="MAG_DAG_Lipase"/>
</dbReference>
<dbReference type="RefSeq" id="WP_154563084.1">
    <property type="nucleotide sequence ID" value="NZ_VUMG01000002.1"/>
</dbReference>
<sequence length="390" mass="42483">MSEQKMQRGGAHSFRMRMTAGLVAGVTAFSGLSICAQAAPVPTHAPVASSAPSVVTTTNYMTSTDRWGTKIFTKTDAVADPKGVIVVVPGAGEHLGRYDYITKRFNDANYSVYRLDHRGHGRSARPYVDNVVPRGHLDNWSSVVSDVHELVGRAKQQNPGKKVFLVGHSMGAMAVQSFGITYPGEVDGIVSNAGGIFMNPFGKDVEQPEVVTAKNLTPAEQHAKPTVSQLLPLDQITSVKSSLLPQVIKDPRGFDHPSLAASALIKYPNTLVLVPGAMRNGVCTDPEVEQQMMNDPLNNRYATQGLLTQMVVGQLYNTFNARDFKDPTLIMHGQADGLAPSYADVNWLNAIGSKDKKAVFWKGLMHEVFNETVKDQPIDMVLSWINDHNK</sequence>